<keyword evidence="6" id="KW-0282">Flagellum</keyword>
<proteinExistence type="inferred from homology"/>
<dbReference type="InterPro" id="IPR021136">
    <property type="entry name" value="Flagellar_hook_control-like_C"/>
</dbReference>
<reference evidence="6" key="1">
    <citation type="submission" date="2022-03" db="EMBL/GenBank/DDBJ databases">
        <title>Proposal of a novel genus Dryocolo and two novel species.</title>
        <authorList>
            <person name="Maddock D.W."/>
            <person name="Brady C.L."/>
            <person name="Denman S."/>
            <person name="Arnold D."/>
        </authorList>
    </citation>
    <scope>NUCLEOTIDE SEQUENCE</scope>
    <source>
        <strain evidence="6">H6W4</strain>
    </source>
</reference>
<dbReference type="AlphaFoldDB" id="A0A9X2W6U2"/>
<dbReference type="Pfam" id="PF02120">
    <property type="entry name" value="Flg_hook"/>
    <property type="match status" value="1"/>
</dbReference>
<dbReference type="InterPro" id="IPR001635">
    <property type="entry name" value="Flag_hook_Flik"/>
</dbReference>
<protein>
    <submittedName>
        <fullName evidence="6">Flagellar hook-length control protein FliK</fullName>
    </submittedName>
</protein>
<gene>
    <name evidence="6" type="ORF">MUA00_10250</name>
</gene>
<evidence type="ECO:0000313" key="6">
    <source>
        <dbReference type="EMBL" id="MCT4702173.1"/>
    </source>
</evidence>
<dbReference type="PRINTS" id="PR01007">
    <property type="entry name" value="FLGHOOKFLIK"/>
</dbReference>
<keyword evidence="6" id="KW-0966">Cell projection</keyword>
<dbReference type="InterPro" id="IPR052563">
    <property type="entry name" value="FliK"/>
</dbReference>
<dbReference type="PANTHER" id="PTHR37533">
    <property type="entry name" value="FLAGELLAR HOOK-LENGTH CONTROL PROTEIN"/>
    <property type="match status" value="1"/>
</dbReference>
<keyword evidence="7" id="KW-1185">Reference proteome</keyword>
<organism evidence="6 7">
    <name type="scientific">Dryocola boscaweniae</name>
    <dbReference type="NCBI Taxonomy" id="2925397"/>
    <lineage>
        <taxon>Bacteria</taxon>
        <taxon>Pseudomonadati</taxon>
        <taxon>Pseudomonadota</taxon>
        <taxon>Gammaproteobacteria</taxon>
        <taxon>Enterobacterales</taxon>
        <taxon>Enterobacteriaceae</taxon>
        <taxon>Dryocola</taxon>
    </lineage>
</organism>
<dbReference type="EMBL" id="JALHAP010000077">
    <property type="protein sequence ID" value="MCT4702173.1"/>
    <property type="molecule type" value="Genomic_DNA"/>
</dbReference>
<comment type="function">
    <text evidence="1">Controls the length of the flagellar hook.</text>
</comment>
<keyword evidence="6" id="KW-0969">Cilium</keyword>
<dbReference type="CDD" id="cd17470">
    <property type="entry name" value="T3SS_Flik_C"/>
    <property type="match status" value="1"/>
</dbReference>
<evidence type="ECO:0000313" key="7">
    <source>
        <dbReference type="Proteomes" id="UP001150641"/>
    </source>
</evidence>
<name>A0A9X2W6U2_9ENTR</name>
<dbReference type="Gene3D" id="3.30.750.140">
    <property type="match status" value="1"/>
</dbReference>
<evidence type="ECO:0000256" key="3">
    <source>
        <dbReference type="ARBA" id="ARBA00022795"/>
    </source>
</evidence>
<evidence type="ECO:0000256" key="1">
    <source>
        <dbReference type="ARBA" id="ARBA00003944"/>
    </source>
</evidence>
<dbReference type="GO" id="GO:0009424">
    <property type="term" value="C:bacterial-type flagellum hook"/>
    <property type="evidence" value="ECO:0007669"/>
    <property type="project" value="InterPro"/>
</dbReference>
<keyword evidence="3" id="KW-1005">Bacterial flagellum biogenesis</keyword>
<dbReference type="PANTHER" id="PTHR37533:SF2">
    <property type="entry name" value="FLAGELLAR HOOK-LENGTH CONTROL PROTEIN"/>
    <property type="match status" value="1"/>
</dbReference>
<accession>A0A9X2W6U2</accession>
<feature type="compositionally biased region" description="Low complexity" evidence="4">
    <location>
        <begin position="358"/>
        <end position="379"/>
    </location>
</feature>
<dbReference type="InterPro" id="IPR038610">
    <property type="entry name" value="FliK-like_C_sf"/>
</dbReference>
<dbReference type="GO" id="GO:0044780">
    <property type="term" value="P:bacterial-type flagellum assembly"/>
    <property type="evidence" value="ECO:0007669"/>
    <property type="project" value="InterPro"/>
</dbReference>
<feature type="domain" description="Flagellar hook-length control protein-like C-terminal" evidence="5">
    <location>
        <begin position="285"/>
        <end position="366"/>
    </location>
</feature>
<feature type="region of interest" description="Disordered" evidence="4">
    <location>
        <begin position="358"/>
        <end position="386"/>
    </location>
</feature>
<comment type="caution">
    <text evidence="6">The sequence shown here is derived from an EMBL/GenBank/DDBJ whole genome shotgun (WGS) entry which is preliminary data.</text>
</comment>
<evidence type="ECO:0000259" key="5">
    <source>
        <dbReference type="Pfam" id="PF02120"/>
    </source>
</evidence>
<evidence type="ECO:0000256" key="2">
    <source>
        <dbReference type="ARBA" id="ARBA00009149"/>
    </source>
</evidence>
<sequence length="413" mass="42520">MITLPLVNTTSDIDSGLSAAASGVGEKGLSDDFLNLFSKALPGQVTLADGKTLSLSAALNKVAGKNISAQDEAAGKTPLAALLNELNLDKPEALSALLANVGKATEQDKTAQTDTGKEAAHDLSSADMQALSALFAMLPQPNTATPAATLTTATSPETDETASLSALLTGSGMQQKTTQGRADDRLNAAGKTQPADTTFAAKSVGQAAGQTQLAANDNALPVVAVDKDSRDNAISNNTTPTLSMPTISSATVSTPVSTHIATPVAPQISAQLGSQEWQQAVSQHVTLFTRQGQQSAELRLHPEDLGQIQISLKLDDNQAQLQMTSPHSHVRAALEATLPALRTALAESGIQLGQSNISSESFAQQQQQSGQQQQQSQRSAGAFPSLGGEAESLAVPASVQRLASGNNAVDIFA</sequence>
<evidence type="ECO:0000256" key="4">
    <source>
        <dbReference type="SAM" id="MobiDB-lite"/>
    </source>
</evidence>
<dbReference type="RefSeq" id="WP_271123003.1">
    <property type="nucleotide sequence ID" value="NZ_JALHAN010000064.1"/>
</dbReference>
<comment type="similarity">
    <text evidence="2">Belongs to the FliK family.</text>
</comment>
<dbReference type="Proteomes" id="UP001150641">
    <property type="component" value="Unassembled WGS sequence"/>
</dbReference>